<proteinExistence type="predicted"/>
<dbReference type="RefSeq" id="WP_220170523.1">
    <property type="nucleotide sequence ID" value="NZ_JAIBOA010000032.1"/>
</dbReference>
<comment type="caution">
    <text evidence="1">The sequence shown here is derived from an EMBL/GenBank/DDBJ whole genome shotgun (WGS) entry which is preliminary data.</text>
</comment>
<name>A0ABS7G659_9ACTN</name>
<reference evidence="1 2" key="1">
    <citation type="submission" date="2021-07" db="EMBL/GenBank/DDBJ databases">
        <title>Actinomadura sp. PM05-2 isolated from lichen.</title>
        <authorList>
            <person name="Somphong A."/>
            <person name="Phongsopitanun W."/>
            <person name="Tanasupawat S."/>
            <person name="Peongsungnone V."/>
        </authorList>
    </citation>
    <scope>NUCLEOTIDE SEQUENCE [LARGE SCALE GENOMIC DNA]</scope>
    <source>
        <strain evidence="1 2">PM05-2</strain>
    </source>
</reference>
<evidence type="ECO:0008006" key="3">
    <source>
        <dbReference type="Google" id="ProtNLM"/>
    </source>
</evidence>
<dbReference type="EMBL" id="JAIBOA010000032">
    <property type="protein sequence ID" value="MBW8487287.1"/>
    <property type="molecule type" value="Genomic_DNA"/>
</dbReference>
<accession>A0ABS7G659</accession>
<evidence type="ECO:0000313" key="1">
    <source>
        <dbReference type="EMBL" id="MBW8487287.1"/>
    </source>
</evidence>
<keyword evidence="2" id="KW-1185">Reference proteome</keyword>
<organism evidence="1 2">
    <name type="scientific">Actinomadura parmotrematis</name>
    <dbReference type="NCBI Taxonomy" id="2864039"/>
    <lineage>
        <taxon>Bacteria</taxon>
        <taxon>Bacillati</taxon>
        <taxon>Actinomycetota</taxon>
        <taxon>Actinomycetes</taxon>
        <taxon>Streptosporangiales</taxon>
        <taxon>Thermomonosporaceae</taxon>
        <taxon>Actinomadura</taxon>
    </lineage>
</organism>
<dbReference type="Proteomes" id="UP000774570">
    <property type="component" value="Unassembled WGS sequence"/>
</dbReference>
<sequence>MPDRDICPPFPLPTPATVSALTFVPSLLWSERCFGNAIEQVAHAFRLLTTGPAPLSLDLTPLGHGLPCQVMGLHELEGLLLRRAGGTTADGEAIDAVWRALVQHARTGKAAWVIGCFGVALPGLRRAAARAVRGCDRDTTADITAEMVTAFVAALATVDLDRPGIISRLVWSARHAANRTRQRLTREHVFDPTDPDDPVTGELLRAPAPHEPTPAEAHRHDTEIDPSAAIADAVELGVLTRHEADLITVTRLGKVNVTDLAKRLEVPRRRLYGQRERAEARLAAAILDGQVPVKPGGRGGNRASAPSSTC</sequence>
<gene>
    <name evidence="1" type="ORF">K1Y72_33385</name>
</gene>
<protein>
    <recommendedName>
        <fullName evidence="3">Sigma-70 family RNA polymerase sigma factor</fullName>
    </recommendedName>
</protein>
<evidence type="ECO:0000313" key="2">
    <source>
        <dbReference type="Proteomes" id="UP000774570"/>
    </source>
</evidence>